<sequence>MTPGSLDDYSGGSNNNKRSSRQKKQLLPKSFSALHRFSRTSDHHRPPEVNLEPPSSTTITPGAGGLTPGSWPGELLGAGVDDLPAPSAGTGLAPGPVSVPGPATDTAPPDPPPAPENFSVAVSTSQVFFTPAQSSAEKPLLRDTSTANNTDYETAISLSEPETAVPCLPLREQSLEERKEREEERKEAREEVPAEERKELVEERKTGCRNHSESETRVIAQQGCSNPEQSEGGRNALAQEKEEASAALRTQVISQKPHPGMKKLMQKHEQVNPDFTF</sequence>
<dbReference type="AlphaFoldDB" id="A0AAD3MHV1"/>
<feature type="region of interest" description="Disordered" evidence="1">
    <location>
        <begin position="1"/>
        <end position="118"/>
    </location>
</feature>
<keyword evidence="3" id="KW-1185">Reference proteome</keyword>
<proteinExistence type="predicted"/>
<accession>A0AAD3MHV1</accession>
<comment type="caution">
    <text evidence="2">The sequence shown here is derived from an EMBL/GenBank/DDBJ whole genome shotgun (WGS) entry which is preliminary data.</text>
</comment>
<protein>
    <submittedName>
        <fullName evidence="2">Serine-rich coiled-coil domain-containing protein 1</fullName>
    </submittedName>
</protein>
<evidence type="ECO:0000256" key="1">
    <source>
        <dbReference type="SAM" id="MobiDB-lite"/>
    </source>
</evidence>
<organism evidence="2 3">
    <name type="scientific">Lates japonicus</name>
    <name type="common">Japanese lates</name>
    <dbReference type="NCBI Taxonomy" id="270547"/>
    <lineage>
        <taxon>Eukaryota</taxon>
        <taxon>Metazoa</taxon>
        <taxon>Chordata</taxon>
        <taxon>Craniata</taxon>
        <taxon>Vertebrata</taxon>
        <taxon>Euteleostomi</taxon>
        <taxon>Actinopterygii</taxon>
        <taxon>Neopterygii</taxon>
        <taxon>Teleostei</taxon>
        <taxon>Neoteleostei</taxon>
        <taxon>Acanthomorphata</taxon>
        <taxon>Carangaria</taxon>
        <taxon>Carangaria incertae sedis</taxon>
        <taxon>Centropomidae</taxon>
        <taxon>Lates</taxon>
    </lineage>
</organism>
<dbReference type="Proteomes" id="UP001279410">
    <property type="component" value="Unassembled WGS sequence"/>
</dbReference>
<name>A0AAD3MHV1_LATJO</name>
<evidence type="ECO:0000313" key="3">
    <source>
        <dbReference type="Proteomes" id="UP001279410"/>
    </source>
</evidence>
<feature type="region of interest" description="Disordered" evidence="1">
    <location>
        <begin position="171"/>
        <end position="277"/>
    </location>
</feature>
<reference evidence="2" key="1">
    <citation type="submission" date="2022-08" db="EMBL/GenBank/DDBJ databases">
        <title>Genome sequencing of akame (Lates japonicus).</title>
        <authorList>
            <person name="Hashiguchi Y."/>
            <person name="Takahashi H."/>
        </authorList>
    </citation>
    <scope>NUCLEOTIDE SEQUENCE</scope>
    <source>
        <strain evidence="2">Kochi</strain>
    </source>
</reference>
<feature type="compositionally biased region" description="Basic and acidic residues" evidence="1">
    <location>
        <begin position="173"/>
        <end position="216"/>
    </location>
</feature>
<evidence type="ECO:0000313" key="2">
    <source>
        <dbReference type="EMBL" id="GLD54086.1"/>
    </source>
</evidence>
<gene>
    <name evidence="2" type="ORF">AKAME5_000675100</name>
</gene>
<dbReference type="EMBL" id="BRZM01000019">
    <property type="protein sequence ID" value="GLD54086.1"/>
    <property type="molecule type" value="Genomic_DNA"/>
</dbReference>